<dbReference type="Pfam" id="PF13249">
    <property type="entry name" value="SQHop_cyclase_N"/>
    <property type="match status" value="1"/>
</dbReference>
<evidence type="ECO:0000313" key="2">
    <source>
        <dbReference type="EnsemblPlants" id="OB02G12960.1"/>
    </source>
</evidence>
<reference evidence="2" key="1">
    <citation type="submission" date="2013-04" db="UniProtKB">
        <authorList>
            <consortium name="EnsemblPlants"/>
        </authorList>
    </citation>
    <scope>IDENTIFICATION</scope>
</reference>
<dbReference type="Gene3D" id="1.50.10.20">
    <property type="match status" value="1"/>
</dbReference>
<dbReference type="GO" id="GO:0016104">
    <property type="term" value="P:triterpenoid biosynthetic process"/>
    <property type="evidence" value="ECO:0007669"/>
    <property type="project" value="InterPro"/>
</dbReference>
<dbReference type="Gramene" id="OB02G12960.1">
    <property type="protein sequence ID" value="OB02G12960.1"/>
    <property type="gene ID" value="OB02G12960"/>
</dbReference>
<feature type="domain" description="Squalene cyclase N-terminal" evidence="1">
    <location>
        <begin position="101"/>
        <end position="254"/>
    </location>
</feature>
<dbReference type="Proteomes" id="UP000006038">
    <property type="component" value="Unassembled WGS sequence"/>
</dbReference>
<keyword evidence="3" id="KW-1185">Reference proteome</keyword>
<organism evidence="2">
    <name type="scientific">Oryza brachyantha</name>
    <name type="common">malo sina</name>
    <dbReference type="NCBI Taxonomy" id="4533"/>
    <lineage>
        <taxon>Eukaryota</taxon>
        <taxon>Viridiplantae</taxon>
        <taxon>Streptophyta</taxon>
        <taxon>Embryophyta</taxon>
        <taxon>Tracheophyta</taxon>
        <taxon>Spermatophyta</taxon>
        <taxon>Magnoliopsida</taxon>
        <taxon>Liliopsida</taxon>
        <taxon>Poales</taxon>
        <taxon>Poaceae</taxon>
        <taxon>BOP clade</taxon>
        <taxon>Oryzoideae</taxon>
        <taxon>Oryzeae</taxon>
        <taxon>Oryzinae</taxon>
        <taxon>Oryza</taxon>
    </lineage>
</organism>
<sequence length="259" mass="29430">MWRLKVAGGGDSLLRSTNGFLGRAVWEFDPDHGTPEERAGVERLRREFTDHRLRRRESADLLMRMQFAKQNKNQTRDRIPPVKKLGGDEEVTEEIAMASLRRALDEFSSLQAGDGHWPGDISGIMTIMPGLIFALYVTGSLDAVMSSEHRREIRRYIYNHQNEDGGWGSLLLTSSSMFGTCTNYITLRLLGEEPRWNEQLARGQSWIISHGGATLMPQWGKIWLSVLGLYDWSGNNPIFPELWLTPQFLPFHQQANSGA</sequence>
<dbReference type="PANTHER" id="PTHR11764:SF14">
    <property type="entry name" value="OS02G0140200 PROTEIN"/>
    <property type="match status" value="1"/>
</dbReference>
<dbReference type="GO" id="GO:0005811">
    <property type="term" value="C:lipid droplet"/>
    <property type="evidence" value="ECO:0007669"/>
    <property type="project" value="InterPro"/>
</dbReference>
<dbReference type="InterPro" id="IPR032697">
    <property type="entry name" value="SQ_cyclase_N"/>
</dbReference>
<proteinExistence type="predicted"/>
<dbReference type="OMA" id="YMAMAYL"/>
<protein>
    <recommendedName>
        <fullName evidence="1">Squalene cyclase N-terminal domain-containing protein</fullName>
    </recommendedName>
</protein>
<dbReference type="SUPFAM" id="SSF48239">
    <property type="entry name" value="Terpenoid cyclases/Protein prenyltransferases"/>
    <property type="match status" value="1"/>
</dbReference>
<dbReference type="InterPro" id="IPR008930">
    <property type="entry name" value="Terpenoid_cyclase/PrenylTrfase"/>
</dbReference>
<dbReference type="PANTHER" id="PTHR11764">
    <property type="entry name" value="TERPENE CYCLASE/MUTASE FAMILY MEMBER"/>
    <property type="match status" value="1"/>
</dbReference>
<dbReference type="HOGENOM" id="CLU_063601_0_2_1"/>
<accession>J3L9H9</accession>
<dbReference type="STRING" id="4533.J3L9H9"/>
<evidence type="ECO:0000259" key="1">
    <source>
        <dbReference type="Pfam" id="PF13249"/>
    </source>
</evidence>
<dbReference type="EnsemblPlants" id="OB02G12960.1">
    <property type="protein sequence ID" value="OB02G12960.1"/>
    <property type="gene ID" value="OB02G12960"/>
</dbReference>
<dbReference type="GO" id="GO:0016866">
    <property type="term" value="F:intramolecular transferase activity"/>
    <property type="evidence" value="ECO:0007669"/>
    <property type="project" value="InterPro"/>
</dbReference>
<dbReference type="AlphaFoldDB" id="J3L9H9"/>
<name>J3L9H9_ORYBR</name>
<evidence type="ECO:0000313" key="3">
    <source>
        <dbReference type="Proteomes" id="UP000006038"/>
    </source>
</evidence>
<dbReference type="eggNOG" id="KOG0497">
    <property type="taxonomic scope" value="Eukaryota"/>
</dbReference>
<dbReference type="InterPro" id="IPR018333">
    <property type="entry name" value="Squalene_cyclase"/>
</dbReference>